<evidence type="ECO:0000313" key="4">
    <source>
        <dbReference type="EMBL" id="ELU14582.1"/>
    </source>
</evidence>
<evidence type="ECO:0000256" key="2">
    <source>
        <dbReference type="SAM" id="Phobius"/>
    </source>
</evidence>
<dbReference type="PROSITE" id="PS50853">
    <property type="entry name" value="FN3"/>
    <property type="match status" value="2"/>
</dbReference>
<keyword evidence="2" id="KW-0812">Transmembrane</keyword>
<dbReference type="EnsemblMetazoa" id="CapteT211008">
    <property type="protein sequence ID" value="CapteP211008"/>
    <property type="gene ID" value="CapteG211008"/>
</dbReference>
<evidence type="ECO:0000259" key="3">
    <source>
        <dbReference type="PROSITE" id="PS50853"/>
    </source>
</evidence>
<feature type="region of interest" description="Disordered" evidence="1">
    <location>
        <begin position="695"/>
        <end position="719"/>
    </location>
</feature>
<protein>
    <recommendedName>
        <fullName evidence="3">Fibronectin type-III domain-containing protein</fullName>
    </recommendedName>
</protein>
<evidence type="ECO:0000313" key="5">
    <source>
        <dbReference type="EnsemblMetazoa" id="CapteP211008"/>
    </source>
</evidence>
<dbReference type="EMBL" id="KB294417">
    <property type="protein sequence ID" value="ELU14582.1"/>
    <property type="molecule type" value="Genomic_DNA"/>
</dbReference>
<proteinExistence type="predicted"/>
<dbReference type="SUPFAM" id="SSF49265">
    <property type="entry name" value="Fibronectin type III"/>
    <property type="match status" value="2"/>
</dbReference>
<dbReference type="Pfam" id="PF00041">
    <property type="entry name" value="fn3"/>
    <property type="match status" value="1"/>
</dbReference>
<keyword evidence="6" id="KW-1185">Reference proteome</keyword>
<feature type="region of interest" description="Disordered" evidence="1">
    <location>
        <begin position="560"/>
        <end position="619"/>
    </location>
</feature>
<dbReference type="InterPro" id="IPR003961">
    <property type="entry name" value="FN3_dom"/>
</dbReference>
<feature type="domain" description="Fibronectin type-III" evidence="3">
    <location>
        <begin position="105"/>
        <end position="212"/>
    </location>
</feature>
<feature type="compositionally biased region" description="Low complexity" evidence="1">
    <location>
        <begin position="695"/>
        <end position="716"/>
    </location>
</feature>
<reference evidence="6" key="1">
    <citation type="submission" date="2012-12" db="EMBL/GenBank/DDBJ databases">
        <authorList>
            <person name="Hellsten U."/>
            <person name="Grimwood J."/>
            <person name="Chapman J.A."/>
            <person name="Shapiro H."/>
            <person name="Aerts A."/>
            <person name="Otillar R.P."/>
            <person name="Terry A.Y."/>
            <person name="Boore J.L."/>
            <person name="Simakov O."/>
            <person name="Marletaz F."/>
            <person name="Cho S.-J."/>
            <person name="Edsinger-Gonzales E."/>
            <person name="Havlak P."/>
            <person name="Kuo D.-H."/>
            <person name="Larsson T."/>
            <person name="Lv J."/>
            <person name="Arendt D."/>
            <person name="Savage R."/>
            <person name="Osoegawa K."/>
            <person name="de Jong P."/>
            <person name="Lindberg D.R."/>
            <person name="Seaver E.C."/>
            <person name="Weisblat D.A."/>
            <person name="Putnam N.H."/>
            <person name="Grigoriev I.V."/>
            <person name="Rokhsar D.S."/>
        </authorList>
    </citation>
    <scope>NUCLEOTIDE SEQUENCE</scope>
    <source>
        <strain evidence="6">I ESC-2004</strain>
    </source>
</reference>
<feature type="region of interest" description="Disordered" evidence="1">
    <location>
        <begin position="743"/>
        <end position="778"/>
    </location>
</feature>
<feature type="transmembrane region" description="Helical" evidence="2">
    <location>
        <begin position="453"/>
        <end position="477"/>
    </location>
</feature>
<dbReference type="InterPro" id="IPR036116">
    <property type="entry name" value="FN3_sf"/>
</dbReference>
<dbReference type="Proteomes" id="UP000014760">
    <property type="component" value="Unassembled WGS sequence"/>
</dbReference>
<feature type="compositionally biased region" description="Low complexity" evidence="1">
    <location>
        <begin position="743"/>
        <end position="753"/>
    </location>
</feature>
<organism evidence="4">
    <name type="scientific">Capitella teleta</name>
    <name type="common">Polychaete worm</name>
    <dbReference type="NCBI Taxonomy" id="283909"/>
    <lineage>
        <taxon>Eukaryota</taxon>
        <taxon>Metazoa</taxon>
        <taxon>Spiralia</taxon>
        <taxon>Lophotrochozoa</taxon>
        <taxon>Annelida</taxon>
        <taxon>Polychaeta</taxon>
        <taxon>Sedentaria</taxon>
        <taxon>Scolecida</taxon>
        <taxon>Capitellidae</taxon>
        <taxon>Capitella</taxon>
    </lineage>
</organism>
<name>R7V7W4_CAPTE</name>
<sequence length="778" mass="85427">MPIVPRKPAPAHRLCVALWAREAIPGTIDIALLQGHSRCNSPSAGRYKCLNVRSCPNMISPKECQLLMSKDIKLKYNVYIWVTASNALDNATAPLWVVPTRNRVMPDKIREHSIDHTESTTIAMRWKSPINSEFSKPLETGILYEISYVSEWGARNVSTVSSSQPDVDFTLGDLVPFTRYDLSIRCIPLNDTRQPVGYYSEAVNFSASTLPSAPGAAPQVTPGAFFTKDTAFNKRRVDVFWKPIPQPLKYGKLLCFRLRYRPVGTVPMAVHIIHEASAVTANITLSRDQAYEETLNWVILPSGASNYQIHSDEEFTDLHVGIASQYSDSTSALQWSDCINPMDREVQPPDNLRPTDKQQPNSLMLEWMPLKCHNTAYFRHYIIAYCSTNSQCSDEANWKEEIVRKNETSHTISRLQGDHKYKIRIKSASYGSSSNYTHPALVLTVKRSGLTQWQMALVIIACLILSAFILIGVVTIFRKCKKKFRGYASLKITRIRQQAAQNRPVEHNGHPLQETTEEPVRPSNYFRVDSSGQTDLQNVQNYLMENGKVVLNGTAGTDVSFSNTGPVPPTSNGNGPSHGEGDSLLPANGHSTSCPAPEHADSEKGSATPPAPQTPISPYSTMDEILQFSNSPKTSTSMDEEDRKRGEEVLNEVVKEAVAPTASVEEGGICQYSQMHVDQAEGRPPLRTSSKEKLILSSASSSAGSNPHNWNNANNNKAPVTPCAAAGVVSSSAAPSLCSSTCSSACDSSVNSSQDQFGVSAAPPRELSSGYVSHDTMT</sequence>
<reference evidence="5" key="3">
    <citation type="submission" date="2015-06" db="UniProtKB">
        <authorList>
            <consortium name="EnsemblMetazoa"/>
        </authorList>
    </citation>
    <scope>IDENTIFICATION</scope>
</reference>
<dbReference type="HOGENOM" id="CLU_359903_0_0_1"/>
<keyword evidence="2" id="KW-0472">Membrane</keyword>
<keyword evidence="2" id="KW-1133">Transmembrane helix</keyword>
<evidence type="ECO:0000256" key="1">
    <source>
        <dbReference type="SAM" id="MobiDB-lite"/>
    </source>
</evidence>
<dbReference type="CDD" id="cd00063">
    <property type="entry name" value="FN3"/>
    <property type="match status" value="2"/>
</dbReference>
<dbReference type="EMBL" id="AMQN01000688">
    <property type="status" value="NOT_ANNOTATED_CDS"/>
    <property type="molecule type" value="Genomic_DNA"/>
</dbReference>
<evidence type="ECO:0000313" key="6">
    <source>
        <dbReference type="Proteomes" id="UP000014760"/>
    </source>
</evidence>
<dbReference type="SMART" id="SM00060">
    <property type="entry name" value="FN3"/>
    <property type="match status" value="2"/>
</dbReference>
<feature type="region of interest" description="Disordered" evidence="1">
    <location>
        <begin position="499"/>
        <end position="530"/>
    </location>
</feature>
<accession>R7V7W4</accession>
<dbReference type="InterPro" id="IPR013783">
    <property type="entry name" value="Ig-like_fold"/>
</dbReference>
<dbReference type="OrthoDB" id="6147633at2759"/>
<dbReference type="Gene3D" id="2.60.40.10">
    <property type="entry name" value="Immunoglobulins"/>
    <property type="match status" value="2"/>
</dbReference>
<dbReference type="AlphaFoldDB" id="R7V7W4"/>
<feature type="domain" description="Fibronectin type-III" evidence="3">
    <location>
        <begin position="348"/>
        <end position="448"/>
    </location>
</feature>
<reference evidence="4 6" key="2">
    <citation type="journal article" date="2013" name="Nature">
        <title>Insights into bilaterian evolution from three spiralian genomes.</title>
        <authorList>
            <person name="Simakov O."/>
            <person name="Marletaz F."/>
            <person name="Cho S.J."/>
            <person name="Edsinger-Gonzales E."/>
            <person name="Havlak P."/>
            <person name="Hellsten U."/>
            <person name="Kuo D.H."/>
            <person name="Larsson T."/>
            <person name="Lv J."/>
            <person name="Arendt D."/>
            <person name="Savage R."/>
            <person name="Osoegawa K."/>
            <person name="de Jong P."/>
            <person name="Grimwood J."/>
            <person name="Chapman J.A."/>
            <person name="Shapiro H."/>
            <person name="Aerts A."/>
            <person name="Otillar R.P."/>
            <person name="Terry A.Y."/>
            <person name="Boore J.L."/>
            <person name="Grigoriev I.V."/>
            <person name="Lindberg D.R."/>
            <person name="Seaver E.C."/>
            <person name="Weisblat D.A."/>
            <person name="Putnam N.H."/>
            <person name="Rokhsar D.S."/>
        </authorList>
    </citation>
    <scope>NUCLEOTIDE SEQUENCE</scope>
    <source>
        <strain evidence="4 6">I ESC-2004</strain>
    </source>
</reference>
<feature type="compositionally biased region" description="Polar residues" evidence="1">
    <location>
        <begin position="560"/>
        <end position="575"/>
    </location>
</feature>
<gene>
    <name evidence="4" type="ORF">CAPTEDRAFT_211008</name>
</gene>